<keyword evidence="1" id="KW-0472">Membrane</keyword>
<dbReference type="OrthoDB" id="375813at2157"/>
<sequence>MIPDLKNKSPYLLTLAPTLFWATFLTEFNLVIFVITIVGAVLSGTHLAIVESINLIPKDESVEKRYHELLKGKVVGAFFSVVGIYSIITYAGLVYFVITASGDLRYYQWVMIIVMIILAVAYCVGMLISKEKRAGFHLAANLGEELIIRRDR</sequence>
<feature type="transmembrane region" description="Helical" evidence="1">
    <location>
        <begin position="106"/>
        <end position="128"/>
    </location>
</feature>
<protein>
    <submittedName>
        <fullName evidence="2">Uncharacterized protein</fullName>
    </submittedName>
</protein>
<reference evidence="2 3" key="1">
    <citation type="submission" date="2016-08" db="EMBL/GenBank/DDBJ databases">
        <authorList>
            <person name="Seilhamer J.J."/>
        </authorList>
    </citation>
    <scope>NUCLEOTIDE SEQUENCE [LARGE SCALE GENOMIC DNA]</scope>
    <source>
        <strain evidence="2">L21-II-0</strain>
    </source>
</reference>
<keyword evidence="1" id="KW-1133">Transmembrane helix</keyword>
<feature type="transmembrane region" description="Helical" evidence="1">
    <location>
        <begin position="20"/>
        <end position="42"/>
    </location>
</feature>
<gene>
    <name evidence="2" type="ORF">L21_2454</name>
</gene>
<evidence type="ECO:0000313" key="2">
    <source>
        <dbReference type="EMBL" id="SCL76520.1"/>
    </source>
</evidence>
<proteinExistence type="predicted"/>
<dbReference type="RefSeq" id="WP_074370723.1">
    <property type="nucleotide sequence ID" value="NZ_FMID01000061.1"/>
</dbReference>
<dbReference type="Proteomes" id="UP000184671">
    <property type="component" value="Unassembled WGS sequence"/>
</dbReference>
<keyword evidence="1" id="KW-0812">Transmembrane</keyword>
<dbReference type="AlphaFoldDB" id="A0A1M4MNX8"/>
<evidence type="ECO:0000313" key="3">
    <source>
        <dbReference type="Proteomes" id="UP000184671"/>
    </source>
</evidence>
<dbReference type="EMBL" id="FMID01000061">
    <property type="protein sequence ID" value="SCL76520.1"/>
    <property type="molecule type" value="Genomic_DNA"/>
</dbReference>
<feature type="transmembrane region" description="Helical" evidence="1">
    <location>
        <begin position="74"/>
        <end position="100"/>
    </location>
</feature>
<organism evidence="2 3">
    <name type="scientific">Methanoculleus chikugoensis</name>
    <dbReference type="NCBI Taxonomy" id="118126"/>
    <lineage>
        <taxon>Archaea</taxon>
        <taxon>Methanobacteriati</taxon>
        <taxon>Methanobacteriota</taxon>
        <taxon>Stenosarchaea group</taxon>
        <taxon>Methanomicrobia</taxon>
        <taxon>Methanomicrobiales</taxon>
        <taxon>Methanomicrobiaceae</taxon>
        <taxon>Methanoculleus</taxon>
    </lineage>
</organism>
<accession>A0A1M4MNX8</accession>
<name>A0A1M4MNX8_9EURY</name>
<evidence type="ECO:0000256" key="1">
    <source>
        <dbReference type="SAM" id="Phobius"/>
    </source>
</evidence>